<protein>
    <submittedName>
        <fullName evidence="6">PH domain-like protein</fullName>
    </submittedName>
</protein>
<evidence type="ECO:0000256" key="3">
    <source>
        <dbReference type="ARBA" id="ARBA00022490"/>
    </source>
</evidence>
<feature type="region of interest" description="Disordered" evidence="5">
    <location>
        <begin position="317"/>
        <end position="392"/>
    </location>
</feature>
<evidence type="ECO:0000256" key="4">
    <source>
        <dbReference type="ARBA" id="ARBA00022664"/>
    </source>
</evidence>
<feature type="compositionally biased region" description="Polar residues" evidence="5">
    <location>
        <begin position="256"/>
        <end position="271"/>
    </location>
</feature>
<dbReference type="Gene3D" id="2.30.29.30">
    <property type="entry name" value="Pleckstrin-homology domain (PH domain)/Phosphotyrosine-binding domain (PTB)"/>
    <property type="match status" value="1"/>
</dbReference>
<organism evidence="6 7">
    <name type="scientific">Aureobasidium pullulans</name>
    <name type="common">Black yeast</name>
    <name type="synonym">Pullularia pullulans</name>
    <dbReference type="NCBI Taxonomy" id="5580"/>
    <lineage>
        <taxon>Eukaryota</taxon>
        <taxon>Fungi</taxon>
        <taxon>Dikarya</taxon>
        <taxon>Ascomycota</taxon>
        <taxon>Pezizomycotina</taxon>
        <taxon>Dothideomycetes</taxon>
        <taxon>Dothideomycetidae</taxon>
        <taxon>Dothideales</taxon>
        <taxon>Saccotheciaceae</taxon>
        <taxon>Aureobasidium</taxon>
    </lineage>
</organism>
<dbReference type="AlphaFoldDB" id="A0A4S8SX63"/>
<keyword evidence="3" id="KW-0963">Cytoplasm</keyword>
<dbReference type="Pfam" id="PF06058">
    <property type="entry name" value="DCP1"/>
    <property type="match status" value="1"/>
</dbReference>
<feature type="region of interest" description="Disordered" evidence="5">
    <location>
        <begin position="256"/>
        <end position="283"/>
    </location>
</feature>
<dbReference type="SUPFAM" id="SSF50729">
    <property type="entry name" value="PH domain-like"/>
    <property type="match status" value="1"/>
</dbReference>
<dbReference type="GO" id="GO:0003729">
    <property type="term" value="F:mRNA binding"/>
    <property type="evidence" value="ECO:0007669"/>
    <property type="project" value="TreeGrafter"/>
</dbReference>
<feature type="compositionally biased region" description="Basic residues" evidence="5">
    <location>
        <begin position="1"/>
        <end position="20"/>
    </location>
</feature>
<feature type="region of interest" description="Disordered" evidence="5">
    <location>
        <begin position="209"/>
        <end position="241"/>
    </location>
</feature>
<evidence type="ECO:0000256" key="2">
    <source>
        <dbReference type="ARBA" id="ARBA00008778"/>
    </source>
</evidence>
<dbReference type="GO" id="GO:0000932">
    <property type="term" value="C:P-body"/>
    <property type="evidence" value="ECO:0007669"/>
    <property type="project" value="TreeGrafter"/>
</dbReference>
<name>A0A4S8SX63_AURPU</name>
<feature type="region of interest" description="Disordered" evidence="5">
    <location>
        <begin position="1"/>
        <end position="26"/>
    </location>
</feature>
<evidence type="ECO:0000256" key="5">
    <source>
        <dbReference type="SAM" id="MobiDB-lite"/>
    </source>
</evidence>
<keyword evidence="4" id="KW-0507">mRNA processing</keyword>
<feature type="compositionally biased region" description="Low complexity" evidence="5">
    <location>
        <begin position="272"/>
        <end position="283"/>
    </location>
</feature>
<dbReference type="Proteomes" id="UP000304951">
    <property type="component" value="Unassembled WGS sequence"/>
</dbReference>
<evidence type="ECO:0000256" key="1">
    <source>
        <dbReference type="ARBA" id="ARBA00004496"/>
    </source>
</evidence>
<dbReference type="EMBL" id="QZAF01000037">
    <property type="protein sequence ID" value="THV75525.1"/>
    <property type="molecule type" value="Genomic_DNA"/>
</dbReference>
<proteinExistence type="inferred from homology"/>
<gene>
    <name evidence="6" type="ORF">D6D28_01783</name>
</gene>
<accession>A0A4S8SX63</accession>
<dbReference type="GO" id="GO:0006397">
    <property type="term" value="P:mRNA processing"/>
    <property type="evidence" value="ECO:0007669"/>
    <property type="project" value="UniProtKB-KW"/>
</dbReference>
<feature type="compositionally biased region" description="Low complexity" evidence="5">
    <location>
        <begin position="350"/>
        <end position="365"/>
    </location>
</feature>
<evidence type="ECO:0000313" key="6">
    <source>
        <dbReference type="EMBL" id="THV75525.1"/>
    </source>
</evidence>
<dbReference type="PANTHER" id="PTHR16290:SF0">
    <property type="entry name" value="DECAPPING PROTEIN 1, ISOFORM A"/>
    <property type="match status" value="1"/>
</dbReference>
<comment type="subcellular location">
    <subcellularLocation>
        <location evidence="1">Cytoplasm</location>
    </subcellularLocation>
</comment>
<dbReference type="CDD" id="cd13182">
    <property type="entry name" value="EVH1-like_Dcp1"/>
    <property type="match status" value="1"/>
</dbReference>
<feature type="compositionally biased region" description="Basic and acidic residues" evidence="5">
    <location>
        <begin position="226"/>
        <end position="237"/>
    </location>
</feature>
<comment type="similarity">
    <text evidence="2">Belongs to the DCP1 family.</text>
</comment>
<dbReference type="InterPro" id="IPR011993">
    <property type="entry name" value="PH-like_dom_sf"/>
</dbReference>
<dbReference type="InterPro" id="IPR010334">
    <property type="entry name" value="Dcp1"/>
</dbReference>
<comment type="caution">
    <text evidence="6">The sequence shown here is derived from an EMBL/GenBank/DDBJ whole genome shotgun (WGS) entry which is preliminary data.</text>
</comment>
<sequence>MPPKNRNNRNSHPRPTAHHHVPSDYDTDTAYATDAMSLPQPAPIPARTNEELNLSVLQRHDPSVHQILSVAPFAVVYTFNPVSTSWEKQGAEGTLFVCSLLPPVGGPQIERYSCIVLNRRGLENFSSELFSAESVQVTDDYVILQVEGEDGSANIYGLWIFAEEGGSTVQTRVVNALIIQECAKRAEDSRDAAAVADVEDEYIEEELPPSMQPNFEEPPPPTIHQQQKEPEQQRYEYEQEPQGQQVNLLHLFKSNQQQQRPALASPFQSHDQQQYYAMQQQHQLQHQQHQQQLQQQQHQQQLAAMQQQQQLQQQQMLQQHQAMQHQHQHQQHQHQPQNFNAAPPPPPGYGAPQQYSQQYPQQHPQQHPPPQAQPQGQADVLMSLFSNARRGY</sequence>
<dbReference type="GO" id="GO:0008047">
    <property type="term" value="F:enzyme activator activity"/>
    <property type="evidence" value="ECO:0007669"/>
    <property type="project" value="InterPro"/>
</dbReference>
<dbReference type="PANTHER" id="PTHR16290">
    <property type="entry name" value="TRANSCRIPTION FACTOR SMIF DECAPPING ENZYME DCP1"/>
    <property type="match status" value="1"/>
</dbReference>
<reference evidence="6 7" key="1">
    <citation type="submission" date="2018-10" db="EMBL/GenBank/DDBJ databases">
        <title>Fifty Aureobasidium pullulans genomes reveal a recombining polyextremotolerant generalist.</title>
        <authorList>
            <person name="Gostincar C."/>
            <person name="Turk M."/>
            <person name="Zajc J."/>
            <person name="Gunde-Cimerman N."/>
        </authorList>
    </citation>
    <scope>NUCLEOTIDE SEQUENCE [LARGE SCALE GENOMIC DNA]</scope>
    <source>
        <strain evidence="6 7">EXF-11900</strain>
    </source>
</reference>
<dbReference type="GO" id="GO:0031087">
    <property type="term" value="P:deadenylation-independent decapping of nuclear-transcribed mRNA"/>
    <property type="evidence" value="ECO:0007669"/>
    <property type="project" value="TreeGrafter"/>
</dbReference>
<evidence type="ECO:0000313" key="7">
    <source>
        <dbReference type="Proteomes" id="UP000304951"/>
    </source>
</evidence>
<dbReference type="GO" id="GO:0000290">
    <property type="term" value="P:deadenylation-dependent decapping of nuclear-transcribed mRNA"/>
    <property type="evidence" value="ECO:0007669"/>
    <property type="project" value="InterPro"/>
</dbReference>